<evidence type="ECO:0000313" key="5">
    <source>
        <dbReference type="Proteomes" id="UP000253410"/>
    </source>
</evidence>
<dbReference type="AlphaFoldDB" id="A0A365XY94"/>
<dbReference type="RefSeq" id="WP_113613918.1">
    <property type="nucleotide sequence ID" value="NZ_QFFJ01000001.1"/>
</dbReference>
<dbReference type="InterPro" id="IPR003723">
    <property type="entry name" value="Precorrin-6x_reduct"/>
</dbReference>
<dbReference type="EMBL" id="QFFJ01000001">
    <property type="protein sequence ID" value="RBL91322.1"/>
    <property type="molecule type" value="Genomic_DNA"/>
</dbReference>
<name>A0A365XY94_9BACT</name>
<evidence type="ECO:0000256" key="1">
    <source>
        <dbReference type="ARBA" id="ARBA00004953"/>
    </source>
</evidence>
<gene>
    <name evidence="4" type="ORF">DF182_01470</name>
</gene>
<keyword evidence="3" id="KW-0560">Oxidoreductase</keyword>
<keyword evidence="5" id="KW-1185">Reference proteome</keyword>
<dbReference type="PANTHER" id="PTHR36925:SF1">
    <property type="entry name" value="COBALT-PRECORRIN-6A REDUCTASE"/>
    <property type="match status" value="1"/>
</dbReference>
<protein>
    <submittedName>
        <fullName evidence="4">Precorrin-6x reductase</fullName>
    </submittedName>
</protein>
<organism evidence="4 5">
    <name type="scientific">Chitinophaga flava</name>
    <dbReference type="NCBI Taxonomy" id="2259036"/>
    <lineage>
        <taxon>Bacteria</taxon>
        <taxon>Pseudomonadati</taxon>
        <taxon>Bacteroidota</taxon>
        <taxon>Chitinophagia</taxon>
        <taxon>Chitinophagales</taxon>
        <taxon>Chitinophagaceae</taxon>
        <taxon>Chitinophaga</taxon>
    </lineage>
</organism>
<dbReference type="Pfam" id="PF02571">
    <property type="entry name" value="CbiJ"/>
    <property type="match status" value="1"/>
</dbReference>
<sequence>MVLVFGGTTEGKLVLAALAAASQPCWYSSKIKIDVSLPAGAQYRYGAFTPEALEAFCLEHHITTIVHASHPFAALLHETIGIVSQRLSIPVIRFERHYPETPLHPLVRYADSYEDVLSAIHHGGYEPVLSLTGVQTIIRWRPYWEQKKMYCRILPRDTSVAIARDYGFPEEQLLLSFPGKTVEEELQVLKETGVQAIITKESGESGYLSVKIDTAIAAGIPLYIIRRPALPPHFIKVDTATDMLKHIIHTAS</sequence>
<dbReference type="GO" id="GO:0016994">
    <property type="term" value="F:precorrin-6A reductase activity"/>
    <property type="evidence" value="ECO:0007669"/>
    <property type="project" value="InterPro"/>
</dbReference>
<evidence type="ECO:0000256" key="2">
    <source>
        <dbReference type="ARBA" id="ARBA00022573"/>
    </source>
</evidence>
<dbReference type="UniPathway" id="UPA00148"/>
<keyword evidence="2" id="KW-0169">Cobalamin biosynthesis</keyword>
<comment type="pathway">
    <text evidence="1">Cofactor biosynthesis; adenosylcobalamin biosynthesis.</text>
</comment>
<evidence type="ECO:0000313" key="4">
    <source>
        <dbReference type="EMBL" id="RBL91322.1"/>
    </source>
</evidence>
<accession>A0A365XY94</accession>
<comment type="caution">
    <text evidence="4">The sequence shown here is derived from an EMBL/GenBank/DDBJ whole genome shotgun (WGS) entry which is preliminary data.</text>
</comment>
<dbReference type="OrthoDB" id="9780707at2"/>
<dbReference type="Proteomes" id="UP000253410">
    <property type="component" value="Unassembled WGS sequence"/>
</dbReference>
<dbReference type="PROSITE" id="PS51014">
    <property type="entry name" value="COBK_CBIJ"/>
    <property type="match status" value="1"/>
</dbReference>
<reference evidence="4 5" key="1">
    <citation type="submission" date="2018-05" db="EMBL/GenBank/DDBJ databases">
        <title>Chitinophaga sp. K3CV102501T nov., isolated from isolated from a monsoon evergreen broad-leaved forest soil.</title>
        <authorList>
            <person name="Lv Y."/>
        </authorList>
    </citation>
    <scope>NUCLEOTIDE SEQUENCE [LARGE SCALE GENOMIC DNA]</scope>
    <source>
        <strain evidence="4 5">GDMCC 1.1325</strain>
    </source>
</reference>
<proteinExistence type="predicted"/>
<evidence type="ECO:0000256" key="3">
    <source>
        <dbReference type="ARBA" id="ARBA00023002"/>
    </source>
</evidence>
<dbReference type="GO" id="GO:0009236">
    <property type="term" value="P:cobalamin biosynthetic process"/>
    <property type="evidence" value="ECO:0007669"/>
    <property type="project" value="UniProtKB-UniPathway"/>
</dbReference>
<dbReference type="PANTHER" id="PTHR36925">
    <property type="entry name" value="COBALT-PRECORRIN-6A REDUCTASE"/>
    <property type="match status" value="1"/>
</dbReference>